<organism evidence="5 6">
    <name type="scientific">Panicum virgatum</name>
    <name type="common">Blackwell switchgrass</name>
    <dbReference type="NCBI Taxonomy" id="38727"/>
    <lineage>
        <taxon>Eukaryota</taxon>
        <taxon>Viridiplantae</taxon>
        <taxon>Streptophyta</taxon>
        <taxon>Embryophyta</taxon>
        <taxon>Tracheophyta</taxon>
        <taxon>Spermatophyta</taxon>
        <taxon>Magnoliopsida</taxon>
        <taxon>Liliopsida</taxon>
        <taxon>Poales</taxon>
        <taxon>Poaceae</taxon>
        <taxon>PACMAD clade</taxon>
        <taxon>Panicoideae</taxon>
        <taxon>Panicodae</taxon>
        <taxon>Paniceae</taxon>
        <taxon>Panicinae</taxon>
        <taxon>Panicum</taxon>
        <taxon>Panicum sect. Hiantes</taxon>
    </lineage>
</organism>
<reference evidence="5" key="1">
    <citation type="submission" date="2020-05" db="EMBL/GenBank/DDBJ databases">
        <title>WGS assembly of Panicum virgatum.</title>
        <authorList>
            <person name="Lovell J.T."/>
            <person name="Jenkins J."/>
            <person name="Shu S."/>
            <person name="Juenger T.E."/>
            <person name="Schmutz J."/>
        </authorList>
    </citation>
    <scope>NUCLEOTIDE SEQUENCE</scope>
    <source>
        <strain evidence="5">AP13</strain>
    </source>
</reference>
<dbReference type="PANTHER" id="PTHR46214:SF11">
    <property type="entry name" value="OS05G0207400 PROTEIN"/>
    <property type="match status" value="1"/>
</dbReference>
<keyword evidence="3" id="KW-0862">Zinc</keyword>
<comment type="caution">
    <text evidence="5">The sequence shown here is derived from an EMBL/GenBank/DDBJ whole genome shotgun (WGS) entry which is preliminary data.</text>
</comment>
<feature type="domain" description="RING-CH-type" evidence="4">
    <location>
        <begin position="42"/>
        <end position="112"/>
    </location>
</feature>
<name>A0A8T0UNS3_PANVG</name>
<proteinExistence type="predicted"/>
<keyword evidence="1" id="KW-0479">Metal-binding</keyword>
<dbReference type="EMBL" id="CM029041">
    <property type="protein sequence ID" value="KAG2623927.1"/>
    <property type="molecule type" value="Genomic_DNA"/>
</dbReference>
<sequence>MVVMMIVAGEVARAGRGGERPVAPDGEAVAQDVVVDVADGCAAAGREPGCRICHLPGGDGDGELPQRLSGRLVRLGCGCRGELAAAHRRCAEAWFSVRGNRYVLCSTSSRLLAASALAFHFTITTASY</sequence>
<dbReference type="AlphaFoldDB" id="A0A8T0UNS3"/>
<evidence type="ECO:0000256" key="1">
    <source>
        <dbReference type="ARBA" id="ARBA00022723"/>
    </source>
</evidence>
<evidence type="ECO:0000313" key="5">
    <source>
        <dbReference type="EMBL" id="KAG2623927.1"/>
    </source>
</evidence>
<dbReference type="Pfam" id="PF12906">
    <property type="entry name" value="RINGv"/>
    <property type="match status" value="1"/>
</dbReference>
<evidence type="ECO:0000259" key="4">
    <source>
        <dbReference type="PROSITE" id="PS51292"/>
    </source>
</evidence>
<dbReference type="PROSITE" id="PS51292">
    <property type="entry name" value="ZF_RING_CH"/>
    <property type="match status" value="1"/>
</dbReference>
<dbReference type="SUPFAM" id="SSF57850">
    <property type="entry name" value="RING/U-box"/>
    <property type="match status" value="1"/>
</dbReference>
<dbReference type="SMART" id="SM00744">
    <property type="entry name" value="RINGv"/>
    <property type="match status" value="1"/>
</dbReference>
<protein>
    <recommendedName>
        <fullName evidence="4">RING-CH-type domain-containing protein</fullName>
    </recommendedName>
</protein>
<evidence type="ECO:0000256" key="2">
    <source>
        <dbReference type="ARBA" id="ARBA00022771"/>
    </source>
</evidence>
<evidence type="ECO:0000313" key="6">
    <source>
        <dbReference type="Proteomes" id="UP000823388"/>
    </source>
</evidence>
<dbReference type="InterPro" id="IPR011016">
    <property type="entry name" value="Znf_RING-CH"/>
</dbReference>
<dbReference type="Proteomes" id="UP000823388">
    <property type="component" value="Chromosome 3K"/>
</dbReference>
<dbReference type="GO" id="GO:0008270">
    <property type="term" value="F:zinc ion binding"/>
    <property type="evidence" value="ECO:0007669"/>
    <property type="project" value="UniProtKB-KW"/>
</dbReference>
<dbReference type="InterPro" id="IPR013083">
    <property type="entry name" value="Znf_RING/FYVE/PHD"/>
</dbReference>
<keyword evidence="2" id="KW-0863">Zinc-finger</keyword>
<dbReference type="PANTHER" id="PTHR46214">
    <property type="entry name" value="ZINC FINGER, RING-CH-TYPE"/>
    <property type="match status" value="1"/>
</dbReference>
<gene>
    <name evidence="5" type="ORF">PVAP13_3KG090500</name>
</gene>
<evidence type="ECO:0000256" key="3">
    <source>
        <dbReference type="ARBA" id="ARBA00022833"/>
    </source>
</evidence>
<accession>A0A8T0UNS3</accession>
<keyword evidence="6" id="KW-1185">Reference proteome</keyword>
<dbReference type="Gene3D" id="3.30.40.10">
    <property type="entry name" value="Zinc/RING finger domain, C3HC4 (zinc finger)"/>
    <property type="match status" value="1"/>
</dbReference>